<dbReference type="Gene3D" id="2.60.120.10">
    <property type="entry name" value="Jelly Rolls"/>
    <property type="match status" value="1"/>
</dbReference>
<accession>A0A1H4AID1</accession>
<sequence>MRETIENLPTAIGVEGVTVQGADWGGMMSGHLRMARGVDFAPVLQGLPNDHCQVPHWGYVIEGRIEVVYTDGATETVKAGEVYYWPPGHSVSFPEDTAYVEFSPAKEMVALLGHVKGKMGIE</sequence>
<name>A0A1H4AID1_9RHOB</name>
<gene>
    <name evidence="2" type="ORF">SAMN05444370_104242</name>
</gene>
<proteinExistence type="predicted"/>
<dbReference type="Proteomes" id="UP000198703">
    <property type="component" value="Unassembled WGS sequence"/>
</dbReference>
<dbReference type="AlphaFoldDB" id="A0A1H4AID1"/>
<dbReference type="Pfam" id="PF07883">
    <property type="entry name" value="Cupin_2"/>
    <property type="match status" value="1"/>
</dbReference>
<evidence type="ECO:0000259" key="1">
    <source>
        <dbReference type="Pfam" id="PF07883"/>
    </source>
</evidence>
<organism evidence="2 3">
    <name type="scientific">Rubrimonas cliftonensis</name>
    <dbReference type="NCBI Taxonomy" id="89524"/>
    <lineage>
        <taxon>Bacteria</taxon>
        <taxon>Pseudomonadati</taxon>
        <taxon>Pseudomonadota</taxon>
        <taxon>Alphaproteobacteria</taxon>
        <taxon>Rhodobacterales</taxon>
        <taxon>Paracoccaceae</taxon>
        <taxon>Rubrimonas</taxon>
    </lineage>
</organism>
<evidence type="ECO:0000313" key="2">
    <source>
        <dbReference type="EMBL" id="SEA35670.1"/>
    </source>
</evidence>
<dbReference type="InterPro" id="IPR014710">
    <property type="entry name" value="RmlC-like_jellyroll"/>
</dbReference>
<dbReference type="InterPro" id="IPR013096">
    <property type="entry name" value="Cupin_2"/>
</dbReference>
<dbReference type="InterPro" id="IPR011051">
    <property type="entry name" value="RmlC_Cupin_sf"/>
</dbReference>
<protein>
    <submittedName>
        <fullName evidence="2">Cupin domain-containing protein</fullName>
    </submittedName>
</protein>
<dbReference type="OrthoDB" id="1119958at2"/>
<dbReference type="SUPFAM" id="SSF51182">
    <property type="entry name" value="RmlC-like cupins"/>
    <property type="match status" value="1"/>
</dbReference>
<feature type="domain" description="Cupin type-2" evidence="1">
    <location>
        <begin position="51"/>
        <end position="89"/>
    </location>
</feature>
<dbReference type="STRING" id="89524.SAMN05444370_104242"/>
<evidence type="ECO:0000313" key="3">
    <source>
        <dbReference type="Proteomes" id="UP000198703"/>
    </source>
</evidence>
<reference evidence="2 3" key="1">
    <citation type="submission" date="2016-10" db="EMBL/GenBank/DDBJ databases">
        <authorList>
            <person name="de Groot N.N."/>
        </authorList>
    </citation>
    <scope>NUCLEOTIDE SEQUENCE [LARGE SCALE GENOMIC DNA]</scope>
    <source>
        <strain evidence="2 3">DSM 15345</strain>
    </source>
</reference>
<keyword evidence="3" id="KW-1185">Reference proteome</keyword>
<dbReference type="RefSeq" id="WP_093252270.1">
    <property type="nucleotide sequence ID" value="NZ_FNQM01000004.1"/>
</dbReference>
<dbReference type="EMBL" id="FNQM01000004">
    <property type="protein sequence ID" value="SEA35670.1"/>
    <property type="molecule type" value="Genomic_DNA"/>
</dbReference>